<protein>
    <submittedName>
        <fullName evidence="1">Uncharacterized protein</fullName>
    </submittedName>
</protein>
<dbReference type="Proteomes" id="UP000315783">
    <property type="component" value="Unassembled WGS sequence"/>
</dbReference>
<organism evidence="1 2">
    <name type="scientific">Cordyceps javanica</name>
    <dbReference type="NCBI Taxonomy" id="43265"/>
    <lineage>
        <taxon>Eukaryota</taxon>
        <taxon>Fungi</taxon>
        <taxon>Dikarya</taxon>
        <taxon>Ascomycota</taxon>
        <taxon>Pezizomycotina</taxon>
        <taxon>Sordariomycetes</taxon>
        <taxon>Hypocreomycetidae</taxon>
        <taxon>Hypocreales</taxon>
        <taxon>Cordycipitaceae</taxon>
        <taxon>Cordyceps</taxon>
    </lineage>
</organism>
<gene>
    <name evidence="1" type="ORF">IF1G_00632</name>
</gene>
<reference evidence="1 2" key="1">
    <citation type="journal article" date="2019" name="Appl. Microbiol. Biotechnol.">
        <title>Genome sequence of Isaria javanica and comparative genome analysis insights into family S53 peptidase evolution in fungal entomopathogens.</title>
        <authorList>
            <person name="Lin R."/>
            <person name="Zhang X."/>
            <person name="Xin B."/>
            <person name="Zou M."/>
            <person name="Gao Y."/>
            <person name="Qin F."/>
            <person name="Hu Q."/>
            <person name="Xie B."/>
            <person name="Cheng X."/>
        </authorList>
    </citation>
    <scope>NUCLEOTIDE SEQUENCE [LARGE SCALE GENOMIC DNA]</scope>
    <source>
        <strain evidence="1 2">IJ1G</strain>
    </source>
</reference>
<proteinExistence type="predicted"/>
<sequence>MPHPSLSFSQSRRAAASSTRLRLFVSRLWCGQPGKRVRSLNASVLGSEPRCLSICRTADHGDDDNDNDPVPPGLYLACLPCLHTKIPWAELSNVTTYSVHQLALGAKRSSASASISYTEAVHVLVLKFTMTTRRGFCSLKATGRSDSITSTEYRVICSNTPLQHTTPSKSPLEGCICRVSQRLMRRRQ</sequence>
<dbReference type="AlphaFoldDB" id="A0A545VG69"/>
<dbReference type="EMBL" id="SPUK01000001">
    <property type="protein sequence ID" value="TQW00701.1"/>
    <property type="molecule type" value="Genomic_DNA"/>
</dbReference>
<accession>A0A545VG69</accession>
<evidence type="ECO:0000313" key="1">
    <source>
        <dbReference type="EMBL" id="TQW00701.1"/>
    </source>
</evidence>
<name>A0A545VG69_9HYPO</name>
<comment type="caution">
    <text evidence="1">The sequence shown here is derived from an EMBL/GenBank/DDBJ whole genome shotgun (WGS) entry which is preliminary data.</text>
</comment>
<keyword evidence="2" id="KW-1185">Reference proteome</keyword>
<evidence type="ECO:0000313" key="2">
    <source>
        <dbReference type="Proteomes" id="UP000315783"/>
    </source>
</evidence>